<evidence type="ECO:0000256" key="1">
    <source>
        <dbReference type="ARBA" id="ARBA00007043"/>
    </source>
</evidence>
<sequence>TSAWVKSGSRRRGSGQDSSRPAGPEPPAESQDIEAGQEREGGAPVAEGEEETELEGDCQEMGLGKSGSEYGDGLSVKRKILPNLQCTRILERGGGWPR</sequence>
<dbReference type="PANTHER" id="PTHR14047:SF11">
    <property type="entry name" value="P ANTIGEN FAMILY MEMBER 4"/>
    <property type="match status" value="1"/>
</dbReference>
<dbReference type="InterPro" id="IPR008625">
    <property type="entry name" value="GAGE_fam"/>
</dbReference>
<proteinExistence type="inferred from homology"/>
<feature type="domain" description="GAGE" evidence="3">
    <location>
        <begin position="1"/>
        <end position="97"/>
    </location>
</feature>
<evidence type="ECO:0000313" key="5">
    <source>
        <dbReference type="Proteomes" id="UP000694411"/>
    </source>
</evidence>
<dbReference type="Proteomes" id="UP000694411">
    <property type="component" value="Chromosome 4"/>
</dbReference>
<name>A0A8D2FHN6_THEGE</name>
<protein>
    <recommendedName>
        <fullName evidence="3">GAGE domain-containing protein</fullName>
    </recommendedName>
</protein>
<evidence type="ECO:0000313" key="4">
    <source>
        <dbReference type="Ensembl" id="ENSTGEP00000020838.1"/>
    </source>
</evidence>
<dbReference type="AlphaFoldDB" id="A0A8D2FHN6"/>
<evidence type="ECO:0000259" key="3">
    <source>
        <dbReference type="SMART" id="SM01379"/>
    </source>
</evidence>
<accession>A0A8D2FHN6</accession>
<evidence type="ECO:0000256" key="2">
    <source>
        <dbReference type="SAM" id="MobiDB-lite"/>
    </source>
</evidence>
<dbReference type="InterPro" id="IPR031320">
    <property type="entry name" value="GAGE"/>
</dbReference>
<dbReference type="SMART" id="SM01379">
    <property type="entry name" value="GAGE"/>
    <property type="match status" value="1"/>
</dbReference>
<feature type="region of interest" description="Disordered" evidence="2">
    <location>
        <begin position="1"/>
        <end position="73"/>
    </location>
</feature>
<dbReference type="PANTHER" id="PTHR14047">
    <property type="entry name" value="P ANTIGEN FAMILY MEMBER 5-RELATED"/>
    <property type="match status" value="1"/>
</dbReference>
<reference evidence="4" key="1">
    <citation type="submission" date="2018-05" db="EMBL/GenBank/DDBJ databases">
        <title>Whole genome of Theropithecus gelada.</title>
        <authorList>
            <person name="Chiou K.L."/>
            <person name="Snyder-Mackler N."/>
        </authorList>
    </citation>
    <scope>NUCLEOTIDE SEQUENCE [LARGE SCALE GENOMIC DNA]</scope>
</reference>
<keyword evidence="5" id="KW-1185">Reference proteome</keyword>
<organism evidence="4 5">
    <name type="scientific">Theropithecus gelada</name>
    <name type="common">Gelada baboon</name>
    <dbReference type="NCBI Taxonomy" id="9565"/>
    <lineage>
        <taxon>Eukaryota</taxon>
        <taxon>Metazoa</taxon>
        <taxon>Chordata</taxon>
        <taxon>Craniata</taxon>
        <taxon>Vertebrata</taxon>
        <taxon>Euteleostomi</taxon>
        <taxon>Mammalia</taxon>
        <taxon>Eutheria</taxon>
        <taxon>Euarchontoglires</taxon>
        <taxon>Primates</taxon>
        <taxon>Haplorrhini</taxon>
        <taxon>Catarrhini</taxon>
        <taxon>Cercopithecidae</taxon>
        <taxon>Cercopithecinae</taxon>
        <taxon>Theropithecus</taxon>
    </lineage>
</organism>
<comment type="similarity">
    <text evidence="1">Belongs to the GAGE family.</text>
</comment>
<dbReference type="Ensembl" id="ENSTGET00000024825.1">
    <property type="protein sequence ID" value="ENSTGEP00000020838.1"/>
    <property type="gene ID" value="ENSTGEG00000016779.1"/>
</dbReference>
<reference evidence="4" key="3">
    <citation type="submission" date="2025-09" db="UniProtKB">
        <authorList>
            <consortium name="Ensembl"/>
        </authorList>
    </citation>
    <scope>IDENTIFICATION</scope>
</reference>
<dbReference type="Pfam" id="PF05831">
    <property type="entry name" value="GAGE"/>
    <property type="match status" value="1"/>
</dbReference>
<reference evidence="4" key="2">
    <citation type="submission" date="2025-08" db="UniProtKB">
        <authorList>
            <consortium name="Ensembl"/>
        </authorList>
    </citation>
    <scope>IDENTIFICATION</scope>
</reference>
<feature type="compositionally biased region" description="Acidic residues" evidence="2">
    <location>
        <begin position="47"/>
        <end position="58"/>
    </location>
</feature>